<dbReference type="PANTHER" id="PTHR24305:SF166">
    <property type="entry name" value="CYTOCHROME P450 12A4, MITOCHONDRIAL-RELATED"/>
    <property type="match status" value="1"/>
</dbReference>
<comment type="caution">
    <text evidence="15">The sequence shown here is derived from an EMBL/GenBank/DDBJ whole genome shotgun (WGS) entry which is preliminary data.</text>
</comment>
<dbReference type="GO" id="GO:0020037">
    <property type="term" value="F:heme binding"/>
    <property type="evidence" value="ECO:0007669"/>
    <property type="project" value="InterPro"/>
</dbReference>
<evidence type="ECO:0000256" key="12">
    <source>
        <dbReference type="ARBA" id="ARBA00023136"/>
    </source>
</evidence>
<keyword evidence="12" id="KW-0472">Membrane</keyword>
<dbReference type="PROSITE" id="PS00086">
    <property type="entry name" value="CYTOCHROME_P450"/>
    <property type="match status" value="1"/>
</dbReference>
<dbReference type="GO" id="GO:0005506">
    <property type="term" value="F:iron ion binding"/>
    <property type="evidence" value="ECO:0007669"/>
    <property type="project" value="InterPro"/>
</dbReference>
<evidence type="ECO:0000256" key="4">
    <source>
        <dbReference type="ARBA" id="ARBA00010617"/>
    </source>
</evidence>
<dbReference type="InterPro" id="IPR050121">
    <property type="entry name" value="Cytochrome_P450_monoxygenase"/>
</dbReference>
<dbReference type="PRINTS" id="PR00463">
    <property type="entry name" value="EP450I"/>
</dbReference>
<evidence type="ECO:0000256" key="1">
    <source>
        <dbReference type="ARBA" id="ARBA00001971"/>
    </source>
</evidence>
<evidence type="ECO:0008006" key="17">
    <source>
        <dbReference type="Google" id="ProtNLM"/>
    </source>
</evidence>
<dbReference type="OrthoDB" id="1470350at2759"/>
<reference evidence="15" key="1">
    <citation type="submission" date="2021-02" db="EMBL/GenBank/DDBJ databases">
        <authorList>
            <person name="Nieuwenhuis M."/>
            <person name="Van De Peppel L.J.J."/>
        </authorList>
    </citation>
    <scope>NUCLEOTIDE SEQUENCE</scope>
    <source>
        <strain evidence="15">D49</strain>
    </source>
</reference>
<keyword evidence="16" id="KW-1185">Reference proteome</keyword>
<dbReference type="PRINTS" id="PR00385">
    <property type="entry name" value="P450"/>
</dbReference>
<keyword evidence="10 13" id="KW-0408">Iron</keyword>
<dbReference type="PANTHER" id="PTHR24305">
    <property type="entry name" value="CYTOCHROME P450"/>
    <property type="match status" value="1"/>
</dbReference>
<comment type="pathway">
    <text evidence="3">Secondary metabolite biosynthesis; terpenoid biosynthesis.</text>
</comment>
<dbReference type="GO" id="GO:0016020">
    <property type="term" value="C:membrane"/>
    <property type="evidence" value="ECO:0007669"/>
    <property type="project" value="UniProtKB-SubCell"/>
</dbReference>
<evidence type="ECO:0000256" key="10">
    <source>
        <dbReference type="ARBA" id="ARBA00023004"/>
    </source>
</evidence>
<comment type="subcellular location">
    <subcellularLocation>
        <location evidence="2">Membrane</location>
    </subcellularLocation>
</comment>
<feature type="binding site" description="axial binding residue" evidence="13">
    <location>
        <position position="383"/>
    </location>
    <ligand>
        <name>heme</name>
        <dbReference type="ChEBI" id="CHEBI:30413"/>
    </ligand>
    <ligandPart>
        <name>Fe</name>
        <dbReference type="ChEBI" id="CHEBI:18248"/>
    </ligandPart>
</feature>
<evidence type="ECO:0000256" key="6">
    <source>
        <dbReference type="ARBA" id="ARBA00022692"/>
    </source>
</evidence>
<evidence type="ECO:0000313" key="15">
    <source>
        <dbReference type="EMBL" id="KAG5654282.1"/>
    </source>
</evidence>
<keyword evidence="5 13" id="KW-0349">Heme</keyword>
<evidence type="ECO:0000313" key="16">
    <source>
        <dbReference type="Proteomes" id="UP000717328"/>
    </source>
</evidence>
<dbReference type="GO" id="GO:0016705">
    <property type="term" value="F:oxidoreductase activity, acting on paired donors, with incorporation or reduction of molecular oxygen"/>
    <property type="evidence" value="ECO:0007669"/>
    <property type="project" value="InterPro"/>
</dbReference>
<name>A0A9P7GWR7_9AGAR</name>
<dbReference type="GO" id="GO:0004497">
    <property type="term" value="F:monooxygenase activity"/>
    <property type="evidence" value="ECO:0007669"/>
    <property type="project" value="UniProtKB-KW"/>
</dbReference>
<dbReference type="Pfam" id="PF00067">
    <property type="entry name" value="p450"/>
    <property type="match status" value="2"/>
</dbReference>
<evidence type="ECO:0000256" key="13">
    <source>
        <dbReference type="PIRSR" id="PIRSR602401-1"/>
    </source>
</evidence>
<reference evidence="15" key="2">
    <citation type="submission" date="2021-10" db="EMBL/GenBank/DDBJ databases">
        <title>Phylogenomics reveals ancestral predisposition of the termite-cultivated fungus Termitomyces towards a domesticated lifestyle.</title>
        <authorList>
            <person name="Auxier B."/>
            <person name="Grum-Grzhimaylo A."/>
            <person name="Cardenas M.E."/>
            <person name="Lodge J.D."/>
            <person name="Laessoe T."/>
            <person name="Pedersen O."/>
            <person name="Smith M.E."/>
            <person name="Kuyper T.W."/>
            <person name="Franco-Molano E.A."/>
            <person name="Baroni T.J."/>
            <person name="Aanen D.K."/>
        </authorList>
    </citation>
    <scope>NUCLEOTIDE SEQUENCE</scope>
    <source>
        <strain evidence="15">D49</strain>
    </source>
</reference>
<dbReference type="Proteomes" id="UP000717328">
    <property type="component" value="Unassembled WGS sequence"/>
</dbReference>
<dbReference type="InterPro" id="IPR017972">
    <property type="entry name" value="Cyt_P450_CS"/>
</dbReference>
<evidence type="ECO:0000256" key="7">
    <source>
        <dbReference type="ARBA" id="ARBA00022723"/>
    </source>
</evidence>
<gene>
    <name evidence="15" type="ORF">H0H81_005131</name>
</gene>
<evidence type="ECO:0000256" key="3">
    <source>
        <dbReference type="ARBA" id="ARBA00004721"/>
    </source>
</evidence>
<keyword evidence="11 14" id="KW-0503">Monooxygenase</keyword>
<dbReference type="InterPro" id="IPR001128">
    <property type="entry name" value="Cyt_P450"/>
</dbReference>
<comment type="cofactor">
    <cofactor evidence="1 13">
        <name>heme</name>
        <dbReference type="ChEBI" id="CHEBI:30413"/>
    </cofactor>
</comment>
<evidence type="ECO:0000256" key="14">
    <source>
        <dbReference type="RuleBase" id="RU000461"/>
    </source>
</evidence>
<evidence type="ECO:0000256" key="9">
    <source>
        <dbReference type="ARBA" id="ARBA00023002"/>
    </source>
</evidence>
<keyword evidence="9 14" id="KW-0560">Oxidoreductase</keyword>
<evidence type="ECO:0000256" key="2">
    <source>
        <dbReference type="ARBA" id="ARBA00004370"/>
    </source>
</evidence>
<keyword evidence="7 13" id="KW-0479">Metal-binding</keyword>
<evidence type="ECO:0000256" key="8">
    <source>
        <dbReference type="ARBA" id="ARBA00022989"/>
    </source>
</evidence>
<dbReference type="Gene3D" id="1.10.630.10">
    <property type="entry name" value="Cytochrome P450"/>
    <property type="match status" value="1"/>
</dbReference>
<dbReference type="InterPro" id="IPR036396">
    <property type="entry name" value="Cyt_P450_sf"/>
</dbReference>
<dbReference type="InterPro" id="IPR002401">
    <property type="entry name" value="Cyt_P450_E_grp-I"/>
</dbReference>
<organism evidence="15 16">
    <name type="scientific">Sphagnurus paluster</name>
    <dbReference type="NCBI Taxonomy" id="117069"/>
    <lineage>
        <taxon>Eukaryota</taxon>
        <taxon>Fungi</taxon>
        <taxon>Dikarya</taxon>
        <taxon>Basidiomycota</taxon>
        <taxon>Agaricomycotina</taxon>
        <taxon>Agaricomycetes</taxon>
        <taxon>Agaricomycetidae</taxon>
        <taxon>Agaricales</taxon>
        <taxon>Tricholomatineae</taxon>
        <taxon>Lyophyllaceae</taxon>
        <taxon>Sphagnurus</taxon>
    </lineage>
</organism>
<dbReference type="SUPFAM" id="SSF48264">
    <property type="entry name" value="Cytochrome P450"/>
    <property type="match status" value="1"/>
</dbReference>
<proteinExistence type="inferred from homology"/>
<keyword evidence="6" id="KW-0812">Transmembrane</keyword>
<evidence type="ECO:0000256" key="5">
    <source>
        <dbReference type="ARBA" id="ARBA00022617"/>
    </source>
</evidence>
<comment type="similarity">
    <text evidence="4 14">Belongs to the cytochrome P450 family.</text>
</comment>
<accession>A0A9P7GWR7</accession>
<evidence type="ECO:0000256" key="11">
    <source>
        <dbReference type="ARBA" id="ARBA00023033"/>
    </source>
</evidence>
<dbReference type="AlphaFoldDB" id="A0A9P7GWR7"/>
<sequence>MTPIFIQKAQEMCDIWDSIVSPPFAESQTLPSDPPPAYTAVASPNELLKGVTIDVAHWISRASFDVIGLAGFDYSFKALQDESEEVYGAYRRMFNVADKTPGLRSILELYFPIIRTLWPDHGTMVTNESLRIIGKAGKKLVAAKKDIVMTESSKGENQQKDILSLLITANLSNDPSKRLSDTELLDQCSTFLLAGSDSVSLAISWCLHFLSLNPDIQSRLRDEIISITAPSSVNESFSVSNQEYQSGSTPPPTYCSFMPHIHDVWDQLEASTYLDSVVRETLRLCPPVHGTIRVATADDQIPVSHTVVLQDGTLVDKGGFISIRKGSYIHIPIEGLNLSTDIWGSNALEFNPERWVSLPQNSHLTAYPGLGNMMTFGMGPHSCLGYKFTINEMKAFIATILPQFIFSPVAEISKFNSILTRPYIRDKFELAYIIIPYP</sequence>
<keyword evidence="8" id="KW-1133">Transmembrane helix</keyword>
<protein>
    <recommendedName>
        <fullName evidence="17">Cytochrome P450</fullName>
    </recommendedName>
</protein>
<dbReference type="EMBL" id="JABCKI010000013">
    <property type="protein sequence ID" value="KAG5654282.1"/>
    <property type="molecule type" value="Genomic_DNA"/>
</dbReference>